<dbReference type="EnsemblPlants" id="OPUNC11G14260.1">
    <property type="protein sequence ID" value="OPUNC11G14260.1"/>
    <property type="gene ID" value="OPUNC11G14260"/>
</dbReference>
<name>A0A0E0MGE8_ORYPU</name>
<dbReference type="Proteomes" id="UP000026962">
    <property type="component" value="Chromosome 11"/>
</dbReference>
<dbReference type="GO" id="GO:0005886">
    <property type="term" value="C:plasma membrane"/>
    <property type="evidence" value="ECO:0007669"/>
    <property type="project" value="UniProtKB-SubCell"/>
</dbReference>
<proteinExistence type="inferred from homology"/>
<evidence type="ECO:0000256" key="4">
    <source>
        <dbReference type="ARBA" id="ARBA00022692"/>
    </source>
</evidence>
<keyword evidence="8" id="KW-0675">Receptor</keyword>
<dbReference type="AlphaFoldDB" id="A0A0E0MGE8"/>
<evidence type="ECO:0000256" key="5">
    <source>
        <dbReference type="ARBA" id="ARBA00022729"/>
    </source>
</evidence>
<dbReference type="Gramene" id="OPUNC11G14260.1">
    <property type="protein sequence ID" value="OPUNC11G14260.1"/>
    <property type="gene ID" value="OPUNC11G14260"/>
</dbReference>
<accession>A0A0E0MGE8</accession>
<evidence type="ECO:0000256" key="1">
    <source>
        <dbReference type="ARBA" id="ARBA00004251"/>
    </source>
</evidence>
<evidence type="ECO:0000256" key="8">
    <source>
        <dbReference type="ARBA" id="ARBA00023170"/>
    </source>
</evidence>
<dbReference type="STRING" id="4537.A0A0E0MGE8"/>
<comment type="subcellular location">
    <subcellularLocation>
        <location evidence="1">Cell membrane</location>
        <topology evidence="1">Single-pass type I membrane protein</topology>
    </subcellularLocation>
</comment>
<keyword evidence="4" id="KW-0812">Transmembrane</keyword>
<evidence type="ECO:0000256" key="6">
    <source>
        <dbReference type="ARBA" id="ARBA00022989"/>
    </source>
</evidence>
<evidence type="ECO:0000256" key="9">
    <source>
        <dbReference type="ARBA" id="ARBA00023180"/>
    </source>
</evidence>
<dbReference type="HOGENOM" id="CLU_2227532_0_0_1"/>
<keyword evidence="7" id="KW-0472">Membrane</keyword>
<keyword evidence="9" id="KW-0325">Glycoprotein</keyword>
<evidence type="ECO:0000313" key="11">
    <source>
        <dbReference type="Proteomes" id="UP000026962"/>
    </source>
</evidence>
<dbReference type="Pfam" id="PF00560">
    <property type="entry name" value="LRR_1"/>
    <property type="match status" value="2"/>
</dbReference>
<dbReference type="InterPro" id="IPR032675">
    <property type="entry name" value="LRR_dom_sf"/>
</dbReference>
<evidence type="ECO:0000313" key="10">
    <source>
        <dbReference type="EnsemblPlants" id="OPUNC11G14260.1"/>
    </source>
</evidence>
<dbReference type="PANTHER" id="PTHR48052">
    <property type="entry name" value="UNNAMED PRODUCT"/>
    <property type="match status" value="1"/>
</dbReference>
<evidence type="ECO:0000256" key="3">
    <source>
        <dbReference type="ARBA" id="ARBA00022475"/>
    </source>
</evidence>
<reference evidence="10" key="2">
    <citation type="submission" date="2018-05" db="EMBL/GenBank/DDBJ databases">
        <title>OpunRS2 (Oryza punctata Reference Sequence Version 2).</title>
        <authorList>
            <person name="Zhang J."/>
            <person name="Kudrna D."/>
            <person name="Lee S."/>
            <person name="Talag J."/>
            <person name="Welchert J."/>
            <person name="Wing R.A."/>
        </authorList>
    </citation>
    <scope>NUCLEOTIDE SEQUENCE [LARGE SCALE GENOMIC DNA]</scope>
</reference>
<evidence type="ECO:0000256" key="2">
    <source>
        <dbReference type="ARBA" id="ARBA00009592"/>
    </source>
</evidence>
<dbReference type="Gene3D" id="3.80.10.10">
    <property type="entry name" value="Ribonuclease Inhibitor"/>
    <property type="match status" value="1"/>
</dbReference>
<evidence type="ECO:0008006" key="12">
    <source>
        <dbReference type="Google" id="ProtNLM"/>
    </source>
</evidence>
<sequence length="106" mass="11924">MSSNNITGPIPDSICKLQHLQYLNLANNHLKGEFPQCIGMAERRGDEEKHHVIYTLDTPWKINTTVCMPALSLNYLYAMLTACASIFCCPLYCSFCESIYVVSSIN</sequence>
<dbReference type="PANTHER" id="PTHR48052:SF33">
    <property type="entry name" value="OS01G0623000 PROTEIN"/>
    <property type="match status" value="1"/>
</dbReference>
<evidence type="ECO:0000256" key="7">
    <source>
        <dbReference type="ARBA" id="ARBA00023136"/>
    </source>
</evidence>
<keyword evidence="3" id="KW-1003">Cell membrane</keyword>
<keyword evidence="6" id="KW-1133">Transmembrane helix</keyword>
<organism evidence="10">
    <name type="scientific">Oryza punctata</name>
    <name type="common">Red rice</name>
    <dbReference type="NCBI Taxonomy" id="4537"/>
    <lineage>
        <taxon>Eukaryota</taxon>
        <taxon>Viridiplantae</taxon>
        <taxon>Streptophyta</taxon>
        <taxon>Embryophyta</taxon>
        <taxon>Tracheophyta</taxon>
        <taxon>Spermatophyta</taxon>
        <taxon>Magnoliopsida</taxon>
        <taxon>Liliopsida</taxon>
        <taxon>Poales</taxon>
        <taxon>Poaceae</taxon>
        <taxon>BOP clade</taxon>
        <taxon>Oryzoideae</taxon>
        <taxon>Oryzeae</taxon>
        <taxon>Oryzinae</taxon>
        <taxon>Oryza</taxon>
    </lineage>
</organism>
<keyword evidence="11" id="KW-1185">Reference proteome</keyword>
<protein>
    <recommendedName>
        <fullName evidence="12">Leucine-rich repeat-containing N-terminal plant-type domain-containing protein</fullName>
    </recommendedName>
</protein>
<keyword evidence="5" id="KW-0732">Signal</keyword>
<dbReference type="InterPro" id="IPR001611">
    <property type="entry name" value="Leu-rich_rpt"/>
</dbReference>
<comment type="similarity">
    <text evidence="2">Belongs to the RLP family.</text>
</comment>
<dbReference type="SUPFAM" id="SSF52058">
    <property type="entry name" value="L domain-like"/>
    <property type="match status" value="1"/>
</dbReference>
<reference evidence="10" key="1">
    <citation type="submission" date="2015-04" db="UniProtKB">
        <authorList>
            <consortium name="EnsemblPlants"/>
        </authorList>
    </citation>
    <scope>IDENTIFICATION</scope>
</reference>